<accession>A0A139A0A0</accession>
<dbReference type="Pfam" id="PF13812">
    <property type="entry name" value="PPR_3"/>
    <property type="match status" value="1"/>
</dbReference>
<dbReference type="PANTHER" id="PTHR47447">
    <property type="entry name" value="OS03G0856100 PROTEIN"/>
    <property type="match status" value="1"/>
</dbReference>
<dbReference type="InterPro" id="IPR011990">
    <property type="entry name" value="TPR-like_helical_dom_sf"/>
</dbReference>
<dbReference type="InterPro" id="IPR002885">
    <property type="entry name" value="PPR_rpt"/>
</dbReference>
<dbReference type="STRING" id="1344416.A0A139A0A0"/>
<organism evidence="5 6">
    <name type="scientific">Gonapodya prolifera (strain JEL478)</name>
    <name type="common">Monoblepharis prolifera</name>
    <dbReference type="NCBI Taxonomy" id="1344416"/>
    <lineage>
        <taxon>Eukaryota</taxon>
        <taxon>Fungi</taxon>
        <taxon>Fungi incertae sedis</taxon>
        <taxon>Chytridiomycota</taxon>
        <taxon>Chytridiomycota incertae sedis</taxon>
        <taxon>Monoblepharidomycetes</taxon>
        <taxon>Monoblepharidales</taxon>
        <taxon>Gonapodyaceae</taxon>
        <taxon>Gonapodya</taxon>
    </lineage>
</organism>
<comment type="function">
    <text evidence="3">Regulates mitochondrial small subunit maturation by controlling 15S rRNA 5'-end processing. Localizes to the 5' precursor of the 15S rRNA in a position that is subsequently occupied by mS47 in the mature yeast mtSSU. Uses structure and sequence-specific RNA recognition, binding to a single-stranded region of the precursor and specifically recognizing bases -6 to -1. The exchange of Ccm1 for mS47 is coupled to the irreversible removal of precursor rRNA that is accompanied by conformational changes of the mitoribosomal proteins uS5m and mS26. These conformational changes signal completion of 5'-end rRNA processing through protection of the mature 5'-end of the 15S rRNA and stabilization of mS47. The removal of the 5' precursor together with the dissociation of Ccm1 may be catalyzed by the 5'-3' exoribonuclease Pet127. Involved in the specific removal of group I introns in mitochondrial encoded transcripts.</text>
</comment>
<evidence type="ECO:0000256" key="3">
    <source>
        <dbReference type="ARBA" id="ARBA00044493"/>
    </source>
</evidence>
<evidence type="ECO:0000256" key="2">
    <source>
        <dbReference type="ARBA" id="ARBA00022737"/>
    </source>
</evidence>
<evidence type="ECO:0000256" key="4">
    <source>
        <dbReference type="ARBA" id="ARBA00044511"/>
    </source>
</evidence>
<evidence type="ECO:0000256" key="1">
    <source>
        <dbReference type="ARBA" id="ARBA00006192"/>
    </source>
</evidence>
<sequence>MVASLTSWTEVDSIVQLCCRRPITGAERSLIRKEPHLFAQLKATEFRDLLCGGPEKPSESSPTDEIIADMRNHPTVRPSVIEYNLLASSHVEDWTVGDALGFLGTMRSEGVGPDEKTYEHLVKAVIGRKDIEGVERLVVDEMNRDGVKGNVTIYGLLAEAYVESRRRDTADNILNEIGKS</sequence>
<comment type="subunit">
    <text evidence="4">Binds to mitochondrial small subunit 15S rRNA.</text>
</comment>
<dbReference type="Proteomes" id="UP000070544">
    <property type="component" value="Unassembled WGS sequence"/>
</dbReference>
<keyword evidence="6" id="KW-1185">Reference proteome</keyword>
<dbReference type="EMBL" id="KQ965832">
    <property type="protein sequence ID" value="KXS10207.1"/>
    <property type="molecule type" value="Genomic_DNA"/>
</dbReference>
<gene>
    <name evidence="5" type="ORF">M427DRAFT_62622</name>
</gene>
<evidence type="ECO:0000313" key="6">
    <source>
        <dbReference type="Proteomes" id="UP000070544"/>
    </source>
</evidence>
<reference evidence="5 6" key="1">
    <citation type="journal article" date="2015" name="Genome Biol. Evol.">
        <title>Phylogenomic analyses indicate that early fungi evolved digesting cell walls of algal ancestors of land plants.</title>
        <authorList>
            <person name="Chang Y."/>
            <person name="Wang S."/>
            <person name="Sekimoto S."/>
            <person name="Aerts A.L."/>
            <person name="Choi C."/>
            <person name="Clum A."/>
            <person name="LaButti K.M."/>
            <person name="Lindquist E.A."/>
            <person name="Yee Ngan C."/>
            <person name="Ohm R.A."/>
            <person name="Salamov A.A."/>
            <person name="Grigoriev I.V."/>
            <person name="Spatafora J.W."/>
            <person name="Berbee M.L."/>
        </authorList>
    </citation>
    <scope>NUCLEOTIDE SEQUENCE [LARGE SCALE GENOMIC DNA]</scope>
    <source>
        <strain evidence="5 6">JEL478</strain>
    </source>
</reference>
<dbReference type="PANTHER" id="PTHR47447:SF21">
    <property type="entry name" value="PENTACOTRIPEPTIDE-REPEAT REGION OF PRORP DOMAIN-CONTAINING PROTEIN"/>
    <property type="match status" value="1"/>
</dbReference>
<dbReference type="AlphaFoldDB" id="A0A139A0A0"/>
<keyword evidence="2" id="KW-0677">Repeat</keyword>
<proteinExistence type="inferred from homology"/>
<comment type="similarity">
    <text evidence="1">Belongs to the CCM1 family.</text>
</comment>
<dbReference type="OrthoDB" id="185373at2759"/>
<evidence type="ECO:0008006" key="7">
    <source>
        <dbReference type="Google" id="ProtNLM"/>
    </source>
</evidence>
<protein>
    <recommendedName>
        <fullName evidence="7">Pentacotripeptide-repeat region of PRORP domain-containing protein</fullName>
    </recommendedName>
</protein>
<evidence type="ECO:0000313" key="5">
    <source>
        <dbReference type="EMBL" id="KXS10207.1"/>
    </source>
</evidence>
<dbReference type="Gene3D" id="1.25.40.10">
    <property type="entry name" value="Tetratricopeptide repeat domain"/>
    <property type="match status" value="1"/>
</dbReference>
<name>A0A139A0A0_GONPJ</name>